<name>A0ABY7CS30_9BASI</name>
<protein>
    <submittedName>
        <fullName evidence="2">Uncharacterized protein</fullName>
    </submittedName>
</protein>
<evidence type="ECO:0000313" key="3">
    <source>
        <dbReference type="Proteomes" id="UP001164743"/>
    </source>
</evidence>
<dbReference type="EMBL" id="CP110429">
    <property type="protein sequence ID" value="WAQ88051.1"/>
    <property type="molecule type" value="Genomic_DNA"/>
</dbReference>
<proteinExistence type="predicted"/>
<feature type="compositionally biased region" description="Polar residues" evidence="1">
    <location>
        <begin position="35"/>
        <end position="61"/>
    </location>
</feature>
<evidence type="ECO:0000313" key="2">
    <source>
        <dbReference type="EMBL" id="WAQ88051.1"/>
    </source>
</evidence>
<keyword evidence="3" id="KW-1185">Reference proteome</keyword>
<gene>
    <name evidence="2" type="ORF">PtA15_9A176</name>
</gene>
<evidence type="ECO:0000256" key="1">
    <source>
        <dbReference type="SAM" id="MobiDB-lite"/>
    </source>
</evidence>
<sequence length="145" mass="15710">MEDPPPPTDSAPLPSSNAERDCNTLSQTPPPNGPQPASSNVPSSSTPGIQQPTMDITSTKQPPKHNSEQAGPNKRHRPPQAPMLHHAHLTPIMAQLHQHTTHLANIIQPGRSIMTNPHRARLAALPEFHKSLQPATPIGRKLDHP</sequence>
<dbReference type="RefSeq" id="XP_053023606.1">
    <property type="nucleotide sequence ID" value="XM_053172357.1"/>
</dbReference>
<organism evidence="2 3">
    <name type="scientific">Puccinia triticina</name>
    <dbReference type="NCBI Taxonomy" id="208348"/>
    <lineage>
        <taxon>Eukaryota</taxon>
        <taxon>Fungi</taxon>
        <taxon>Dikarya</taxon>
        <taxon>Basidiomycota</taxon>
        <taxon>Pucciniomycotina</taxon>
        <taxon>Pucciniomycetes</taxon>
        <taxon>Pucciniales</taxon>
        <taxon>Pucciniaceae</taxon>
        <taxon>Puccinia</taxon>
    </lineage>
</organism>
<accession>A0ABY7CS30</accession>
<dbReference type="GeneID" id="77813252"/>
<feature type="region of interest" description="Disordered" evidence="1">
    <location>
        <begin position="1"/>
        <end position="85"/>
    </location>
</feature>
<reference evidence="2" key="1">
    <citation type="submission" date="2022-10" db="EMBL/GenBank/DDBJ databases">
        <title>Puccinia triticina Genome sequencing and assembly.</title>
        <authorList>
            <person name="Li C."/>
        </authorList>
    </citation>
    <scope>NUCLEOTIDE SEQUENCE</scope>
    <source>
        <strain evidence="2">Pt15</strain>
    </source>
</reference>
<dbReference type="Proteomes" id="UP001164743">
    <property type="component" value="Chromosome 9A"/>
</dbReference>